<dbReference type="FunFam" id="1.10.240.10:FF:000001">
    <property type="entry name" value="Tyrosine--tRNA ligase"/>
    <property type="match status" value="1"/>
</dbReference>
<comment type="catalytic activity">
    <reaction evidence="7 8">
        <text>tRNA(Tyr) + L-tyrosine + ATP = L-tyrosyl-tRNA(Tyr) + AMP + diphosphate + H(+)</text>
        <dbReference type="Rhea" id="RHEA:10220"/>
        <dbReference type="Rhea" id="RHEA-COMP:9706"/>
        <dbReference type="Rhea" id="RHEA-COMP:9707"/>
        <dbReference type="ChEBI" id="CHEBI:15378"/>
        <dbReference type="ChEBI" id="CHEBI:30616"/>
        <dbReference type="ChEBI" id="CHEBI:33019"/>
        <dbReference type="ChEBI" id="CHEBI:58315"/>
        <dbReference type="ChEBI" id="CHEBI:78442"/>
        <dbReference type="ChEBI" id="CHEBI:78536"/>
        <dbReference type="ChEBI" id="CHEBI:456215"/>
        <dbReference type="EC" id="6.1.1.1"/>
    </reaction>
</comment>
<evidence type="ECO:0000256" key="7">
    <source>
        <dbReference type="ARBA" id="ARBA00048248"/>
    </source>
</evidence>
<dbReference type="GO" id="GO:0005524">
    <property type="term" value="F:ATP binding"/>
    <property type="evidence" value="ECO:0007669"/>
    <property type="project" value="UniProtKB-UniRule"/>
</dbReference>
<feature type="binding site" evidence="8">
    <location>
        <position position="231"/>
    </location>
    <ligand>
        <name>ATP</name>
        <dbReference type="ChEBI" id="CHEBI:30616"/>
    </ligand>
</feature>
<evidence type="ECO:0000256" key="3">
    <source>
        <dbReference type="ARBA" id="ARBA00022840"/>
    </source>
</evidence>
<feature type="binding site" evidence="8">
    <location>
        <position position="35"/>
    </location>
    <ligand>
        <name>L-tyrosine</name>
        <dbReference type="ChEBI" id="CHEBI:58315"/>
    </ligand>
</feature>
<feature type="short sequence motif" description="'KMSKS' region" evidence="8">
    <location>
        <begin position="228"/>
        <end position="232"/>
    </location>
</feature>
<dbReference type="InterPro" id="IPR002305">
    <property type="entry name" value="aa-tRNA-synth_Ic"/>
</dbReference>
<dbReference type="KEGG" id="cgrn:4412665_01523"/>
<feature type="binding site" evidence="8">
    <location>
        <position position="172"/>
    </location>
    <ligand>
        <name>L-tyrosine</name>
        <dbReference type="ChEBI" id="CHEBI:58315"/>
    </ligand>
</feature>
<sequence>MNSVLDELTWRGMIADSTDRQALAGHLAQGPVTFYVGFDPTASSLHIGHLMQLMVVRAMQEHGHHPLLLVGGATGLIGDPKMTGERKMNDREVVEGWVESLKAQVSKYVDMDGPTGARVVNNYDWTSEYSALRLLRDVGKYFSVNRMLARDVVARRLDSGISFSEFSYVLLQSLDFKELHERYGCTLQTGAQDQWGNITAGAEFIRRTSGDVVHGLVTPLLTKADGTKYGKTESGTVWVDPELTSAYAFHQFFLNAEDAKVIDYLKVFSPRPHDEIDDLARQTAEQPWKRAAQHALADDITDMVHGPEARRAAEKAAQALFGKAELYELDETTLGSVACEVDAVTLQGPTLPTVADAMVLAGVVESKSAARRAVREGGAYLNNVKVTDADQPLTSDDFLPGGVAFLRRGKKTIGAVQR</sequence>
<dbReference type="SUPFAM" id="SSF52374">
    <property type="entry name" value="Nucleotidylyl transferase"/>
    <property type="match status" value="1"/>
</dbReference>
<reference evidence="11 12" key="1">
    <citation type="submission" date="2017-06" db="EMBL/GenBank/DDBJ databases">
        <authorList>
            <consortium name="Pathogen Informatics"/>
        </authorList>
    </citation>
    <scope>NUCLEOTIDE SEQUENCE [LARGE SCALE GENOMIC DNA]</scope>
    <source>
        <strain evidence="11 12">NCTC11865</strain>
    </source>
</reference>
<comment type="function">
    <text evidence="8">Catalyzes the attachment of tyrosine to tRNA(Tyr) in a two-step reaction: tyrosine is first activated by ATP to form Tyr-AMP and then transferred to the acceptor end of tRNA(Tyr).</text>
</comment>
<dbReference type="InterPro" id="IPR036986">
    <property type="entry name" value="S4_RNA-bd_sf"/>
</dbReference>
<keyword evidence="4 9" id="KW-0694">RNA-binding</keyword>
<comment type="similarity">
    <text evidence="8">Belongs to the class-I aminoacyl-tRNA synthetase family. TyrS type 1 subfamily.</text>
</comment>
<dbReference type="InterPro" id="IPR014729">
    <property type="entry name" value="Rossmann-like_a/b/a_fold"/>
</dbReference>
<dbReference type="Gene3D" id="1.10.240.10">
    <property type="entry name" value="Tyrosyl-Transfer RNA Synthetase"/>
    <property type="match status" value="1"/>
</dbReference>
<dbReference type="Pfam" id="PF00579">
    <property type="entry name" value="tRNA-synt_1b"/>
    <property type="match status" value="1"/>
</dbReference>
<dbReference type="HAMAP" id="MF_02006">
    <property type="entry name" value="Tyr_tRNA_synth_type1"/>
    <property type="match status" value="1"/>
</dbReference>
<dbReference type="GO" id="GO:0005829">
    <property type="term" value="C:cytosol"/>
    <property type="evidence" value="ECO:0007669"/>
    <property type="project" value="TreeGrafter"/>
</dbReference>
<comment type="subcellular location">
    <subcellularLocation>
        <location evidence="8">Cytoplasm</location>
    </subcellularLocation>
</comment>
<dbReference type="PROSITE" id="PS50889">
    <property type="entry name" value="S4"/>
    <property type="match status" value="1"/>
</dbReference>
<gene>
    <name evidence="8 11" type="primary">tyrS</name>
    <name evidence="11" type="ORF">SAMEA4412665_01523</name>
</gene>
<keyword evidence="1 8" id="KW-0436">Ligase</keyword>
<name>A0A239WTE7_9ACTN</name>
<dbReference type="NCBIfam" id="TIGR00234">
    <property type="entry name" value="tyrS"/>
    <property type="match status" value="1"/>
</dbReference>
<dbReference type="InterPro" id="IPR024088">
    <property type="entry name" value="Tyr-tRNA-ligase_bac-type"/>
</dbReference>
<dbReference type="InterPro" id="IPR024107">
    <property type="entry name" value="Tyr-tRNA-ligase_bac_1"/>
</dbReference>
<evidence type="ECO:0000256" key="8">
    <source>
        <dbReference type="HAMAP-Rule" id="MF_02006"/>
    </source>
</evidence>
<keyword evidence="2 8" id="KW-0547">Nucleotide-binding</keyword>
<dbReference type="CDD" id="cd00805">
    <property type="entry name" value="TyrRS_core"/>
    <property type="match status" value="1"/>
</dbReference>
<evidence type="ECO:0000256" key="2">
    <source>
        <dbReference type="ARBA" id="ARBA00022741"/>
    </source>
</evidence>
<evidence type="ECO:0000256" key="1">
    <source>
        <dbReference type="ARBA" id="ARBA00022598"/>
    </source>
</evidence>
<keyword evidence="8" id="KW-0963">Cytoplasm</keyword>
<dbReference type="eggNOG" id="COG0162">
    <property type="taxonomic scope" value="Bacteria"/>
</dbReference>
<comment type="subunit">
    <text evidence="8">Homodimer.</text>
</comment>
<dbReference type="Proteomes" id="UP000215332">
    <property type="component" value="Chromosome 1"/>
</dbReference>
<evidence type="ECO:0000313" key="12">
    <source>
        <dbReference type="Proteomes" id="UP000215332"/>
    </source>
</evidence>
<dbReference type="Gene3D" id="3.10.290.10">
    <property type="entry name" value="RNA-binding S4 domain"/>
    <property type="match status" value="1"/>
</dbReference>
<organism evidence="11 12">
    <name type="scientific">Cutibacterium granulosum</name>
    <dbReference type="NCBI Taxonomy" id="33011"/>
    <lineage>
        <taxon>Bacteria</taxon>
        <taxon>Bacillati</taxon>
        <taxon>Actinomycetota</taxon>
        <taxon>Actinomycetes</taxon>
        <taxon>Propionibacteriales</taxon>
        <taxon>Propionibacteriaceae</taxon>
        <taxon>Cutibacterium</taxon>
    </lineage>
</organism>
<evidence type="ECO:0000256" key="6">
    <source>
        <dbReference type="ARBA" id="ARBA00023146"/>
    </source>
</evidence>
<dbReference type="GO" id="GO:0003723">
    <property type="term" value="F:RNA binding"/>
    <property type="evidence" value="ECO:0007669"/>
    <property type="project" value="UniProtKB-KW"/>
</dbReference>
<dbReference type="GO" id="GO:0006437">
    <property type="term" value="P:tyrosyl-tRNA aminoacylation"/>
    <property type="evidence" value="ECO:0007669"/>
    <property type="project" value="UniProtKB-UniRule"/>
</dbReference>
<dbReference type="RefSeq" id="WP_021106108.1">
    <property type="nucleotide sequence ID" value="NZ_JAWFFS010000032.1"/>
</dbReference>
<dbReference type="PANTHER" id="PTHR11766:SF0">
    <property type="entry name" value="TYROSINE--TRNA LIGASE, MITOCHONDRIAL"/>
    <property type="match status" value="1"/>
</dbReference>
<dbReference type="AlphaFoldDB" id="A0A239WTE7"/>
<keyword evidence="5 8" id="KW-0648">Protein biosynthesis</keyword>
<accession>A0A239WTE7</accession>
<dbReference type="EMBL" id="LT906441">
    <property type="protein sequence ID" value="SNV37446.1"/>
    <property type="molecule type" value="Genomic_DNA"/>
</dbReference>
<dbReference type="PRINTS" id="PR01040">
    <property type="entry name" value="TRNASYNTHTYR"/>
</dbReference>
<dbReference type="EC" id="6.1.1.1" evidence="8"/>
<evidence type="ECO:0000256" key="5">
    <source>
        <dbReference type="ARBA" id="ARBA00022917"/>
    </source>
</evidence>
<keyword evidence="3 8" id="KW-0067">ATP-binding</keyword>
<dbReference type="GO" id="GO:0004831">
    <property type="term" value="F:tyrosine-tRNA ligase activity"/>
    <property type="evidence" value="ECO:0007669"/>
    <property type="project" value="UniProtKB-UniRule"/>
</dbReference>
<feature type="domain" description="Tyrosine--tRNA ligase SYY-like C-terminal" evidence="10">
    <location>
        <begin position="352"/>
        <end position="412"/>
    </location>
</feature>
<dbReference type="PANTHER" id="PTHR11766">
    <property type="entry name" value="TYROSYL-TRNA SYNTHETASE"/>
    <property type="match status" value="1"/>
</dbReference>
<feature type="binding site" evidence="8">
    <location>
        <position position="168"/>
    </location>
    <ligand>
        <name>L-tyrosine</name>
        <dbReference type="ChEBI" id="CHEBI:58315"/>
    </ligand>
</feature>
<evidence type="ECO:0000256" key="9">
    <source>
        <dbReference type="PROSITE-ProRule" id="PRU00182"/>
    </source>
</evidence>
<dbReference type="SUPFAM" id="SSF55174">
    <property type="entry name" value="Alpha-L RNA-binding motif"/>
    <property type="match status" value="1"/>
</dbReference>
<feature type="short sequence motif" description="'HIGH' region" evidence="8">
    <location>
        <begin position="40"/>
        <end position="49"/>
    </location>
</feature>
<keyword evidence="6 8" id="KW-0030">Aminoacyl-tRNA synthetase</keyword>
<evidence type="ECO:0000313" key="11">
    <source>
        <dbReference type="EMBL" id="SNV37446.1"/>
    </source>
</evidence>
<dbReference type="InterPro" id="IPR054608">
    <property type="entry name" value="SYY-like_C"/>
</dbReference>
<dbReference type="InterPro" id="IPR002307">
    <property type="entry name" value="Tyr-tRNA-ligase"/>
</dbReference>
<protein>
    <recommendedName>
        <fullName evidence="8">Tyrosine--tRNA ligase</fullName>
        <ecNumber evidence="8">6.1.1.1</ecNumber>
    </recommendedName>
    <alternativeName>
        <fullName evidence="8">Tyrosyl-tRNA synthetase</fullName>
        <shortName evidence="8">TyrRS</shortName>
    </alternativeName>
</protein>
<evidence type="ECO:0000256" key="4">
    <source>
        <dbReference type="ARBA" id="ARBA00022884"/>
    </source>
</evidence>
<dbReference type="Pfam" id="PF22421">
    <property type="entry name" value="SYY_C-terminal"/>
    <property type="match status" value="1"/>
</dbReference>
<evidence type="ECO:0000259" key="10">
    <source>
        <dbReference type="Pfam" id="PF22421"/>
    </source>
</evidence>
<proteinExistence type="inferred from homology"/>
<dbReference type="Gene3D" id="3.40.50.620">
    <property type="entry name" value="HUPs"/>
    <property type="match status" value="1"/>
</dbReference>